<gene>
    <name evidence="9" type="ORF">JCM7686_0547</name>
</gene>
<evidence type="ECO:0000256" key="1">
    <source>
        <dbReference type="ARBA" id="ARBA00009986"/>
    </source>
</evidence>
<feature type="domain" description="Aldehyde dehydrogenase" evidence="8">
    <location>
        <begin position="3"/>
        <end position="431"/>
    </location>
</feature>
<dbReference type="OrthoDB" id="9812625at2"/>
<evidence type="ECO:0000256" key="2">
    <source>
        <dbReference type="ARBA" id="ARBA00023002"/>
    </source>
</evidence>
<sequence length="464" mass="50051">MTPDDINARFLAMKAASRQELAPDHATRLQHLTALRRLILDHRKALGAAISEDFGQRPQAETDLAEVFPSLQEIAHARRHLGRWMRRRPVAPGIWFRPGRAWVQPQPLGVVGIVVPWNYPLQLTIGPLVGALAAGNRAMVKLSEHALAFAALFAQLAPDYLPQDRVAVVTGGPETGMAFSALAFDHLLFTGSTAVGRRVMAAAAANLVPVTLELGGKSPALIAPDARLDHAVARIMAGKMLNAGQTCIAPDYVLLHRDHLDQFIAKAKGWVERHYPKLETNPDYSRIINDAQFARLTAALEAAQAGGAEILPLSTAPADPARRMMPPVLVTGAEGPLAEDEIFGPILPVVPYDDLRTAVAYITARPRPLAFYPFTESAETRDLLLASVSAGGVTVNDTLLHVAQSGLPFGGVGPSGIGAYHGQAGFERMSHLLPVFAQSRINGADWLAPPYGARFRALMRLMLR</sequence>
<dbReference type="CDD" id="cd07133">
    <property type="entry name" value="ALDH_CALDH_CalB"/>
    <property type="match status" value="1"/>
</dbReference>
<evidence type="ECO:0000256" key="6">
    <source>
        <dbReference type="PROSITE-ProRule" id="PRU10007"/>
    </source>
</evidence>
<dbReference type="InterPro" id="IPR029510">
    <property type="entry name" value="Ald_DH_CS_GLU"/>
</dbReference>
<evidence type="ECO:0000256" key="4">
    <source>
        <dbReference type="PIRNR" id="PIRNR036492"/>
    </source>
</evidence>
<reference evidence="9 10" key="1">
    <citation type="journal article" date="2014" name="BMC Genomics">
        <title>Architecture and functions of a multipartite genome of the methylotrophic bacterium Paracoccus aminophilus JCM 7686, containing primary and secondary chromids.</title>
        <authorList>
            <person name="Dziewit L."/>
            <person name="Czarnecki J."/>
            <person name="Wibberg D."/>
            <person name="Radlinska M."/>
            <person name="Mrozek P."/>
            <person name="Szymczak M."/>
            <person name="Schluter A."/>
            <person name="Puhler A."/>
            <person name="Bartosik D."/>
        </authorList>
    </citation>
    <scope>NUCLEOTIDE SEQUENCE [LARGE SCALE GENOMIC DNA]</scope>
    <source>
        <strain evidence="9">JCM 7686</strain>
    </source>
</reference>
<dbReference type="HOGENOM" id="CLU_005391_3_6_5"/>
<dbReference type="RefSeq" id="WP_020949295.1">
    <property type="nucleotide sequence ID" value="NC_022041.1"/>
</dbReference>
<name>S5YQX5_PARAH</name>
<dbReference type="GO" id="GO:0005737">
    <property type="term" value="C:cytoplasm"/>
    <property type="evidence" value="ECO:0007669"/>
    <property type="project" value="TreeGrafter"/>
</dbReference>
<dbReference type="EMBL" id="CP006650">
    <property type="protein sequence ID" value="AGT07656.1"/>
    <property type="molecule type" value="Genomic_DNA"/>
</dbReference>
<evidence type="ECO:0000256" key="7">
    <source>
        <dbReference type="RuleBase" id="RU003345"/>
    </source>
</evidence>
<dbReference type="InterPro" id="IPR016161">
    <property type="entry name" value="Ald_DH/histidinol_DH"/>
</dbReference>
<dbReference type="PATRIC" id="fig|1367847.3.peg.497"/>
<dbReference type="InterPro" id="IPR015590">
    <property type="entry name" value="Aldehyde_DH_dom"/>
</dbReference>
<dbReference type="Gene3D" id="3.40.605.10">
    <property type="entry name" value="Aldehyde Dehydrogenase, Chain A, domain 1"/>
    <property type="match status" value="1"/>
</dbReference>
<evidence type="ECO:0000313" key="10">
    <source>
        <dbReference type="Proteomes" id="UP000015480"/>
    </source>
</evidence>
<dbReference type="InterPro" id="IPR016162">
    <property type="entry name" value="Ald_DH_N"/>
</dbReference>
<evidence type="ECO:0000256" key="5">
    <source>
        <dbReference type="PIRSR" id="PIRSR036492-1"/>
    </source>
</evidence>
<dbReference type="PIRSF" id="PIRSF036492">
    <property type="entry name" value="ALDH"/>
    <property type="match status" value="1"/>
</dbReference>
<proteinExistence type="inferred from homology"/>
<dbReference type="SUPFAM" id="SSF53720">
    <property type="entry name" value="ALDH-like"/>
    <property type="match status" value="1"/>
</dbReference>
<dbReference type="AlphaFoldDB" id="S5YQX5"/>
<keyword evidence="2 4" id="KW-0560">Oxidoreductase</keyword>
<comment type="similarity">
    <text evidence="1 4 7">Belongs to the aldehyde dehydrogenase family.</text>
</comment>
<dbReference type="PANTHER" id="PTHR43570:SF20">
    <property type="entry name" value="ALDEHYDE DEHYDROGENASE ALDX-RELATED"/>
    <property type="match status" value="1"/>
</dbReference>
<dbReference type="Pfam" id="PF00171">
    <property type="entry name" value="Aldedh"/>
    <property type="match status" value="1"/>
</dbReference>
<accession>S5YQX5</accession>
<dbReference type="GO" id="GO:0006081">
    <property type="term" value="P:aldehyde metabolic process"/>
    <property type="evidence" value="ECO:0007669"/>
    <property type="project" value="InterPro"/>
</dbReference>
<dbReference type="eggNOG" id="COG1012">
    <property type="taxonomic scope" value="Bacteria"/>
</dbReference>
<dbReference type="Proteomes" id="UP000015480">
    <property type="component" value="Chromosome"/>
</dbReference>
<keyword evidence="3" id="KW-0520">NAD</keyword>
<feature type="active site" evidence="5">
    <location>
        <position position="247"/>
    </location>
</feature>
<evidence type="ECO:0000256" key="3">
    <source>
        <dbReference type="ARBA" id="ARBA00023027"/>
    </source>
</evidence>
<dbReference type="PANTHER" id="PTHR43570">
    <property type="entry name" value="ALDEHYDE DEHYDROGENASE"/>
    <property type="match status" value="1"/>
</dbReference>
<protein>
    <recommendedName>
        <fullName evidence="4">Aldehyde dehydrogenase</fullName>
    </recommendedName>
</protein>
<dbReference type="STRING" id="1367847.JCM7686_0547"/>
<dbReference type="InterPro" id="IPR012394">
    <property type="entry name" value="Aldehyde_DH_NAD(P)"/>
</dbReference>
<feature type="active site" evidence="5 6">
    <location>
        <position position="213"/>
    </location>
</feature>
<evidence type="ECO:0000259" key="8">
    <source>
        <dbReference type="Pfam" id="PF00171"/>
    </source>
</evidence>
<dbReference type="Gene3D" id="3.40.309.10">
    <property type="entry name" value="Aldehyde Dehydrogenase, Chain A, domain 2"/>
    <property type="match status" value="1"/>
</dbReference>
<dbReference type="KEGG" id="pami:JCM7686_0547"/>
<evidence type="ECO:0000313" key="9">
    <source>
        <dbReference type="EMBL" id="AGT07656.1"/>
    </source>
</evidence>
<dbReference type="PROSITE" id="PS00687">
    <property type="entry name" value="ALDEHYDE_DEHYDR_GLU"/>
    <property type="match status" value="1"/>
</dbReference>
<dbReference type="InterPro" id="IPR016163">
    <property type="entry name" value="Ald_DH_C"/>
</dbReference>
<keyword evidence="10" id="KW-1185">Reference proteome</keyword>
<dbReference type="GO" id="GO:0004029">
    <property type="term" value="F:aldehyde dehydrogenase (NAD+) activity"/>
    <property type="evidence" value="ECO:0007669"/>
    <property type="project" value="TreeGrafter"/>
</dbReference>
<organism evidence="9 10">
    <name type="scientific">Paracoccus aminophilus JCM 7686</name>
    <dbReference type="NCBI Taxonomy" id="1367847"/>
    <lineage>
        <taxon>Bacteria</taxon>
        <taxon>Pseudomonadati</taxon>
        <taxon>Pseudomonadota</taxon>
        <taxon>Alphaproteobacteria</taxon>
        <taxon>Rhodobacterales</taxon>
        <taxon>Paracoccaceae</taxon>
        <taxon>Paracoccus</taxon>
    </lineage>
</organism>